<dbReference type="GO" id="GO:0019379">
    <property type="term" value="P:sulfate assimilation, phosphoadenylyl sulfate reduction by phosphoadenylyl-sulfate reductase (thioredoxin)"/>
    <property type="evidence" value="ECO:0007669"/>
    <property type="project" value="UniProtKB-UniRule"/>
</dbReference>
<dbReference type="OrthoDB" id="9772604at2"/>
<dbReference type="SUPFAM" id="SSF52402">
    <property type="entry name" value="Adenine nucleotide alpha hydrolases-like"/>
    <property type="match status" value="1"/>
</dbReference>
<keyword evidence="4" id="KW-0963">Cytoplasm</keyword>
<dbReference type="GO" id="GO:0046872">
    <property type="term" value="F:metal ion binding"/>
    <property type="evidence" value="ECO:0007669"/>
    <property type="project" value="UniProtKB-KW"/>
</dbReference>
<dbReference type="Pfam" id="PF01507">
    <property type="entry name" value="PAPS_reduct"/>
    <property type="match status" value="1"/>
</dbReference>
<dbReference type="PIRSF" id="PIRSF000857">
    <property type="entry name" value="PAPS_reductase"/>
    <property type="match status" value="1"/>
</dbReference>
<evidence type="ECO:0000313" key="7">
    <source>
        <dbReference type="Proteomes" id="UP000319976"/>
    </source>
</evidence>
<comment type="pathway">
    <text evidence="3 4">Sulfur metabolism; hydrogen sulfide biosynthesis; sulfite from sulfate.</text>
</comment>
<dbReference type="HAMAP" id="MF_00063">
    <property type="entry name" value="CysH"/>
    <property type="match status" value="1"/>
</dbReference>
<reference evidence="6 7" key="1">
    <citation type="submission" date="2019-02" db="EMBL/GenBank/DDBJ databases">
        <title>Deep-cultivation of Planctomycetes and their phenomic and genomic characterization uncovers novel biology.</title>
        <authorList>
            <person name="Wiegand S."/>
            <person name="Jogler M."/>
            <person name="Boedeker C."/>
            <person name="Pinto D."/>
            <person name="Vollmers J."/>
            <person name="Rivas-Marin E."/>
            <person name="Kohn T."/>
            <person name="Peeters S.H."/>
            <person name="Heuer A."/>
            <person name="Rast P."/>
            <person name="Oberbeckmann S."/>
            <person name="Bunk B."/>
            <person name="Jeske O."/>
            <person name="Meyerdierks A."/>
            <person name="Storesund J.E."/>
            <person name="Kallscheuer N."/>
            <person name="Luecker S."/>
            <person name="Lage O.M."/>
            <person name="Pohl T."/>
            <person name="Merkel B.J."/>
            <person name="Hornburger P."/>
            <person name="Mueller R.-W."/>
            <person name="Bruemmer F."/>
            <person name="Labrenz M."/>
            <person name="Spormann A.M."/>
            <person name="Op den Camp H."/>
            <person name="Overmann J."/>
            <person name="Amann R."/>
            <person name="Jetten M.S.M."/>
            <person name="Mascher T."/>
            <person name="Medema M.H."/>
            <person name="Devos D.P."/>
            <person name="Kaster A.-K."/>
            <person name="Ovreas L."/>
            <person name="Rohde M."/>
            <person name="Galperin M.Y."/>
            <person name="Jogler C."/>
        </authorList>
    </citation>
    <scope>NUCLEOTIDE SEQUENCE [LARGE SCALE GENOMIC DNA]</scope>
    <source>
        <strain evidence="6 7">V22</strain>
    </source>
</reference>
<dbReference type="GO" id="GO:0070814">
    <property type="term" value="P:hydrogen sulfide biosynthetic process"/>
    <property type="evidence" value="ECO:0007669"/>
    <property type="project" value="UniProtKB-UniRule"/>
</dbReference>
<accession>A0A517T470</accession>
<dbReference type="InterPro" id="IPR002500">
    <property type="entry name" value="PAPS_reduct_dom"/>
</dbReference>
<dbReference type="InterPro" id="IPR004511">
    <property type="entry name" value="PAPS/APS_Rdtase"/>
</dbReference>
<dbReference type="EC" id="1.8.4.10" evidence="4"/>
<dbReference type="PANTHER" id="PTHR46509:SF1">
    <property type="entry name" value="PHOSPHOADENOSINE PHOSPHOSULFATE REDUCTASE"/>
    <property type="match status" value="1"/>
</dbReference>
<evidence type="ECO:0000256" key="2">
    <source>
        <dbReference type="ARBA" id="ARBA00023002"/>
    </source>
</evidence>
<feature type="binding site" evidence="4">
    <location>
        <position position="204"/>
    </location>
    <ligand>
        <name>[4Fe-4S] cluster</name>
        <dbReference type="ChEBI" id="CHEBI:49883"/>
    </ligand>
</feature>
<feature type="binding site" evidence="4">
    <location>
        <position position="119"/>
    </location>
    <ligand>
        <name>[4Fe-4S] cluster</name>
        <dbReference type="ChEBI" id="CHEBI:49883"/>
    </ligand>
</feature>
<dbReference type="GO" id="GO:0005737">
    <property type="term" value="C:cytoplasm"/>
    <property type="evidence" value="ECO:0007669"/>
    <property type="project" value="UniProtKB-SubCell"/>
</dbReference>
<dbReference type="KEGG" id="chya:V22_03780"/>
<gene>
    <name evidence="4 6" type="primary">cysH</name>
    <name evidence="6" type="ORF">V22_03780</name>
</gene>
<comment type="similarity">
    <text evidence="1 4">Belongs to the PAPS reductase family. CysH subfamily.</text>
</comment>
<name>A0A517T470_9PLAN</name>
<dbReference type="Proteomes" id="UP000319976">
    <property type="component" value="Chromosome"/>
</dbReference>
<comment type="function">
    <text evidence="4">Catalyzes the formation of sulfite from adenosine 5'-phosphosulfate (APS) using thioredoxin as an electron donor.</text>
</comment>
<dbReference type="InterPro" id="IPR014729">
    <property type="entry name" value="Rossmann-like_a/b/a_fold"/>
</dbReference>
<comment type="subcellular location">
    <subcellularLocation>
        <location evidence="4">Cytoplasm</location>
    </subcellularLocation>
</comment>
<keyword evidence="4" id="KW-0408">Iron</keyword>
<dbReference type="AlphaFoldDB" id="A0A517T470"/>
<dbReference type="GO" id="GO:0043866">
    <property type="term" value="F:adenylyl-sulfate reductase (thioredoxin) activity"/>
    <property type="evidence" value="ECO:0007669"/>
    <property type="project" value="UniProtKB-EC"/>
</dbReference>
<comment type="catalytic activity">
    <reaction evidence="4">
        <text>[thioredoxin]-disulfide + sulfite + AMP + 2 H(+) = adenosine 5'-phosphosulfate + [thioredoxin]-dithiol</text>
        <dbReference type="Rhea" id="RHEA:21976"/>
        <dbReference type="Rhea" id="RHEA-COMP:10698"/>
        <dbReference type="Rhea" id="RHEA-COMP:10700"/>
        <dbReference type="ChEBI" id="CHEBI:15378"/>
        <dbReference type="ChEBI" id="CHEBI:17359"/>
        <dbReference type="ChEBI" id="CHEBI:29950"/>
        <dbReference type="ChEBI" id="CHEBI:50058"/>
        <dbReference type="ChEBI" id="CHEBI:58243"/>
        <dbReference type="ChEBI" id="CHEBI:456215"/>
        <dbReference type="EC" id="1.8.4.10"/>
    </reaction>
</comment>
<organism evidence="6 7">
    <name type="scientific">Calycomorphotria hydatis</name>
    <dbReference type="NCBI Taxonomy" id="2528027"/>
    <lineage>
        <taxon>Bacteria</taxon>
        <taxon>Pseudomonadati</taxon>
        <taxon>Planctomycetota</taxon>
        <taxon>Planctomycetia</taxon>
        <taxon>Planctomycetales</taxon>
        <taxon>Planctomycetaceae</taxon>
        <taxon>Calycomorphotria</taxon>
    </lineage>
</organism>
<dbReference type="NCBIfam" id="NF002537">
    <property type="entry name" value="PRK02090.1"/>
    <property type="match status" value="1"/>
</dbReference>
<feature type="active site" description="Nucleophile; cysteine thiosulfonate intermediate" evidence="4">
    <location>
        <position position="229"/>
    </location>
</feature>
<dbReference type="EMBL" id="CP036316">
    <property type="protein sequence ID" value="QDT63160.1"/>
    <property type="molecule type" value="Genomic_DNA"/>
</dbReference>
<evidence type="ECO:0000256" key="3">
    <source>
        <dbReference type="ARBA" id="ARBA00024327"/>
    </source>
</evidence>
<keyword evidence="2 4" id="KW-0560">Oxidoreductase</keyword>
<protein>
    <recommendedName>
        <fullName evidence="4">Adenosine 5'-phosphosulfate reductase</fullName>
        <shortName evidence="4">APS reductase</shortName>
        <ecNumber evidence="4">1.8.4.10</ecNumber>
    </recommendedName>
    <alternativeName>
        <fullName evidence="4">5'-adenylylsulfate reductase</fullName>
    </alternativeName>
    <alternativeName>
        <fullName evidence="4">Thioredoxin-dependent 5'-adenylylsulfate reductase</fullName>
    </alternativeName>
</protein>
<dbReference type="PANTHER" id="PTHR46509">
    <property type="entry name" value="PHOSPHOADENOSINE PHOSPHOSULFATE REDUCTASE"/>
    <property type="match status" value="1"/>
</dbReference>
<dbReference type="GO" id="GO:0051539">
    <property type="term" value="F:4 iron, 4 sulfur cluster binding"/>
    <property type="evidence" value="ECO:0007669"/>
    <property type="project" value="UniProtKB-UniRule"/>
</dbReference>
<keyword evidence="7" id="KW-1185">Reference proteome</keyword>
<keyword evidence="4" id="KW-0411">Iron-sulfur</keyword>
<sequence length="263" mass="29629">MAKLTQADLTDLNNTFEERTPEELIHWATEMFGNRVAALSSMQRSGNAICHMLSKMGANIPVLFVDTGVLFQESLDTRDKVRDMYGLRVITLTPEKTMQEQTEEHGVLYLTAEGQQQCCDLRKAQPLLKVSDQYDAFISSLRRVDGGKRANLPILSLDPQTNTIRINPLVGFSKEQFEEYVAENNVYINPLHAQGYATIGCNRCTTPVLESEPGRAGRWRHLGPWSQYCGINPSDMLPPDKLSIDLPLDLIDRILGRETDFVI</sequence>
<evidence type="ECO:0000259" key="5">
    <source>
        <dbReference type="Pfam" id="PF01507"/>
    </source>
</evidence>
<feature type="binding site" evidence="4">
    <location>
        <position position="118"/>
    </location>
    <ligand>
        <name>[4Fe-4S] cluster</name>
        <dbReference type="ChEBI" id="CHEBI:49883"/>
    </ligand>
</feature>
<dbReference type="Gene3D" id="3.40.50.620">
    <property type="entry name" value="HUPs"/>
    <property type="match status" value="1"/>
</dbReference>
<dbReference type="GO" id="GO:0004604">
    <property type="term" value="F:phosphoadenylyl-sulfate reductase (thioredoxin) activity"/>
    <property type="evidence" value="ECO:0007669"/>
    <property type="project" value="UniProtKB-UniRule"/>
</dbReference>
<comment type="cofactor">
    <cofactor evidence="4">
        <name>[4Fe-4S] cluster</name>
        <dbReference type="ChEBI" id="CHEBI:49883"/>
    </cofactor>
    <text evidence="4">Binds 1 [4Fe-4S] cluster per subunit.</text>
</comment>
<evidence type="ECO:0000313" key="6">
    <source>
        <dbReference type="EMBL" id="QDT63160.1"/>
    </source>
</evidence>
<feature type="domain" description="Phosphoadenosine phosphosulphate reductase" evidence="5">
    <location>
        <begin position="38"/>
        <end position="207"/>
    </location>
</feature>
<feature type="binding site" evidence="4">
    <location>
        <position position="201"/>
    </location>
    <ligand>
        <name>[4Fe-4S] cluster</name>
        <dbReference type="ChEBI" id="CHEBI:49883"/>
    </ligand>
</feature>
<proteinExistence type="inferred from homology"/>
<evidence type="ECO:0000256" key="1">
    <source>
        <dbReference type="ARBA" id="ARBA00009732"/>
    </source>
</evidence>
<evidence type="ECO:0000256" key="4">
    <source>
        <dbReference type="HAMAP-Rule" id="MF_00063"/>
    </source>
</evidence>
<dbReference type="RefSeq" id="WP_145259256.1">
    <property type="nucleotide sequence ID" value="NZ_CP036316.1"/>
</dbReference>
<keyword evidence="4" id="KW-0479">Metal-binding</keyword>